<proteinExistence type="predicted"/>
<gene>
    <name evidence="5" type="ORF">FPZ12_034945</name>
</gene>
<evidence type="ECO:0000256" key="2">
    <source>
        <dbReference type="ARBA" id="ARBA00023125"/>
    </source>
</evidence>
<comment type="caution">
    <text evidence="5">The sequence shown here is derived from an EMBL/GenBank/DDBJ whole genome shotgun (WGS) entry which is preliminary data.</text>
</comment>
<dbReference type="InterPro" id="IPR001647">
    <property type="entry name" value="HTH_TetR"/>
</dbReference>
<keyword evidence="2" id="KW-0238">DNA-binding</keyword>
<dbReference type="PANTHER" id="PTHR30055">
    <property type="entry name" value="HTH-TYPE TRANSCRIPTIONAL REGULATOR RUTR"/>
    <property type="match status" value="1"/>
</dbReference>
<dbReference type="Gene3D" id="1.10.357.10">
    <property type="entry name" value="Tetracycline Repressor, domain 2"/>
    <property type="match status" value="1"/>
</dbReference>
<feature type="domain" description="HTH tetR-type" evidence="4">
    <location>
        <begin position="17"/>
        <end position="64"/>
    </location>
</feature>
<sequence length="196" mass="21790">MQVSERSFTANARRAQIVAAAIETIAELGYPQASFAKIAEHAGLSSTRLISYHFAGKKELMEQIVAEVYQQIGGYMTERVGSQETPSAALRAYIEGYIEFVAEHRTPMKALLSIFLNGALDFDPQDDERAVLSPLEQILADGRKAGEFREFDVRVVASSIQRSLDGIPMMLEAYPDLDLATSARELVELYERGIRK</sequence>
<keyword evidence="1" id="KW-0805">Transcription regulation</keyword>
<dbReference type="SUPFAM" id="SSF46689">
    <property type="entry name" value="Homeodomain-like"/>
    <property type="match status" value="1"/>
</dbReference>
<keyword evidence="6" id="KW-1185">Reference proteome</keyword>
<dbReference type="GO" id="GO:0003700">
    <property type="term" value="F:DNA-binding transcription factor activity"/>
    <property type="evidence" value="ECO:0007669"/>
    <property type="project" value="TreeGrafter"/>
</dbReference>
<name>A0A5N0UR85_9PSEU</name>
<accession>A0A5N0UR85</accession>
<dbReference type="Pfam" id="PF00440">
    <property type="entry name" value="TetR_N"/>
    <property type="match status" value="1"/>
</dbReference>
<evidence type="ECO:0000259" key="4">
    <source>
        <dbReference type="Pfam" id="PF00440"/>
    </source>
</evidence>
<dbReference type="PANTHER" id="PTHR30055:SF234">
    <property type="entry name" value="HTH-TYPE TRANSCRIPTIONAL REGULATOR BETI"/>
    <property type="match status" value="1"/>
</dbReference>
<evidence type="ECO:0000256" key="3">
    <source>
        <dbReference type="ARBA" id="ARBA00023163"/>
    </source>
</evidence>
<dbReference type="SUPFAM" id="SSF48498">
    <property type="entry name" value="Tetracyclin repressor-like, C-terminal domain"/>
    <property type="match status" value="1"/>
</dbReference>
<organism evidence="5 6">
    <name type="scientific">Amycolatopsis acidicola</name>
    <dbReference type="NCBI Taxonomy" id="2596893"/>
    <lineage>
        <taxon>Bacteria</taxon>
        <taxon>Bacillati</taxon>
        <taxon>Actinomycetota</taxon>
        <taxon>Actinomycetes</taxon>
        <taxon>Pseudonocardiales</taxon>
        <taxon>Pseudonocardiaceae</taxon>
        <taxon>Amycolatopsis</taxon>
    </lineage>
</organism>
<dbReference type="EMBL" id="VMNW02000078">
    <property type="protein sequence ID" value="KAA9153245.1"/>
    <property type="molecule type" value="Genomic_DNA"/>
</dbReference>
<dbReference type="AlphaFoldDB" id="A0A5N0UR85"/>
<reference evidence="5" key="1">
    <citation type="submission" date="2019-09" db="EMBL/GenBank/DDBJ databases">
        <authorList>
            <person name="Teo W.F.A."/>
            <person name="Duangmal K."/>
        </authorList>
    </citation>
    <scope>NUCLEOTIDE SEQUENCE [LARGE SCALE GENOMIC DNA]</scope>
    <source>
        <strain evidence="5">K81G1</strain>
    </source>
</reference>
<dbReference type="InterPro" id="IPR036271">
    <property type="entry name" value="Tet_transcr_reg_TetR-rel_C_sf"/>
</dbReference>
<evidence type="ECO:0000256" key="1">
    <source>
        <dbReference type="ARBA" id="ARBA00023015"/>
    </source>
</evidence>
<keyword evidence="3" id="KW-0804">Transcription</keyword>
<evidence type="ECO:0000313" key="6">
    <source>
        <dbReference type="Proteomes" id="UP000319769"/>
    </source>
</evidence>
<dbReference type="OrthoDB" id="9806334at2"/>
<dbReference type="InterPro" id="IPR009057">
    <property type="entry name" value="Homeodomain-like_sf"/>
</dbReference>
<dbReference type="Gene3D" id="1.10.10.60">
    <property type="entry name" value="Homeodomain-like"/>
    <property type="match status" value="1"/>
</dbReference>
<protein>
    <submittedName>
        <fullName evidence="5">TetR family transcriptional regulator</fullName>
    </submittedName>
</protein>
<dbReference type="Proteomes" id="UP000319769">
    <property type="component" value="Unassembled WGS sequence"/>
</dbReference>
<dbReference type="RefSeq" id="WP_144758817.1">
    <property type="nucleotide sequence ID" value="NZ_VMNW02000078.1"/>
</dbReference>
<dbReference type="GO" id="GO:0000976">
    <property type="term" value="F:transcription cis-regulatory region binding"/>
    <property type="evidence" value="ECO:0007669"/>
    <property type="project" value="TreeGrafter"/>
</dbReference>
<evidence type="ECO:0000313" key="5">
    <source>
        <dbReference type="EMBL" id="KAA9153245.1"/>
    </source>
</evidence>
<dbReference type="InterPro" id="IPR050109">
    <property type="entry name" value="HTH-type_TetR-like_transc_reg"/>
</dbReference>